<evidence type="ECO:0000313" key="6">
    <source>
        <dbReference type="EMBL" id="QDT16758.1"/>
    </source>
</evidence>
<evidence type="ECO:0000256" key="1">
    <source>
        <dbReference type="ARBA" id="ARBA00022617"/>
    </source>
</evidence>
<keyword evidence="7" id="KW-1185">Reference proteome</keyword>
<dbReference type="Gene3D" id="1.10.760.10">
    <property type="entry name" value="Cytochrome c-like domain"/>
    <property type="match status" value="1"/>
</dbReference>
<reference evidence="6 7" key="1">
    <citation type="submission" date="2019-02" db="EMBL/GenBank/DDBJ databases">
        <title>Deep-cultivation of Planctomycetes and their phenomic and genomic characterization uncovers novel biology.</title>
        <authorList>
            <person name="Wiegand S."/>
            <person name="Jogler M."/>
            <person name="Boedeker C."/>
            <person name="Pinto D."/>
            <person name="Vollmers J."/>
            <person name="Rivas-Marin E."/>
            <person name="Kohn T."/>
            <person name="Peeters S.H."/>
            <person name="Heuer A."/>
            <person name="Rast P."/>
            <person name="Oberbeckmann S."/>
            <person name="Bunk B."/>
            <person name="Jeske O."/>
            <person name="Meyerdierks A."/>
            <person name="Storesund J.E."/>
            <person name="Kallscheuer N."/>
            <person name="Luecker S."/>
            <person name="Lage O.M."/>
            <person name="Pohl T."/>
            <person name="Merkel B.J."/>
            <person name="Hornburger P."/>
            <person name="Mueller R.-W."/>
            <person name="Bruemmer F."/>
            <person name="Labrenz M."/>
            <person name="Spormann A.M."/>
            <person name="Op den Camp H."/>
            <person name="Overmann J."/>
            <person name="Amann R."/>
            <person name="Jetten M.S.M."/>
            <person name="Mascher T."/>
            <person name="Medema M.H."/>
            <person name="Devos D.P."/>
            <person name="Kaster A.-K."/>
            <person name="Ovreas L."/>
            <person name="Rohde M."/>
            <person name="Galperin M.Y."/>
            <person name="Jogler C."/>
        </authorList>
    </citation>
    <scope>NUCLEOTIDE SEQUENCE [LARGE SCALE GENOMIC DNA]</scope>
    <source>
        <strain evidence="6 7">CA12</strain>
    </source>
</reference>
<dbReference type="GO" id="GO:0009055">
    <property type="term" value="F:electron transfer activity"/>
    <property type="evidence" value="ECO:0007669"/>
    <property type="project" value="InterPro"/>
</dbReference>
<dbReference type="PANTHER" id="PTHR30600:SF9">
    <property type="entry name" value="BLR7738 PROTEIN"/>
    <property type="match status" value="1"/>
</dbReference>
<dbReference type="RefSeq" id="WP_145359692.1">
    <property type="nucleotide sequence ID" value="NZ_CP036265.1"/>
</dbReference>
<dbReference type="PROSITE" id="PS51007">
    <property type="entry name" value="CYTC"/>
    <property type="match status" value="1"/>
</dbReference>
<organism evidence="6 7">
    <name type="scientific">Alienimonas californiensis</name>
    <dbReference type="NCBI Taxonomy" id="2527989"/>
    <lineage>
        <taxon>Bacteria</taxon>
        <taxon>Pseudomonadati</taxon>
        <taxon>Planctomycetota</taxon>
        <taxon>Planctomycetia</taxon>
        <taxon>Planctomycetales</taxon>
        <taxon>Planctomycetaceae</taxon>
        <taxon>Alienimonas</taxon>
    </lineage>
</organism>
<proteinExistence type="predicted"/>
<evidence type="ECO:0000313" key="7">
    <source>
        <dbReference type="Proteomes" id="UP000318741"/>
    </source>
</evidence>
<dbReference type="GO" id="GO:0046872">
    <property type="term" value="F:metal ion binding"/>
    <property type="evidence" value="ECO:0007669"/>
    <property type="project" value="UniProtKB-KW"/>
</dbReference>
<dbReference type="EMBL" id="CP036265">
    <property type="protein sequence ID" value="QDT16758.1"/>
    <property type="molecule type" value="Genomic_DNA"/>
</dbReference>
<evidence type="ECO:0000256" key="3">
    <source>
        <dbReference type="ARBA" id="ARBA00023004"/>
    </source>
</evidence>
<dbReference type="InterPro" id="IPR051395">
    <property type="entry name" value="Cytochrome_c_Peroxidase/MauG"/>
</dbReference>
<dbReference type="PANTHER" id="PTHR30600">
    <property type="entry name" value="CYTOCHROME C PEROXIDASE-RELATED"/>
    <property type="match status" value="1"/>
</dbReference>
<dbReference type="Proteomes" id="UP000318741">
    <property type="component" value="Chromosome"/>
</dbReference>
<accession>A0A517PBJ9</accession>
<dbReference type="OrthoDB" id="417271at2"/>
<dbReference type="KEGG" id="acaf:CA12_28650"/>
<dbReference type="InterPro" id="IPR036909">
    <property type="entry name" value="Cyt_c-like_dom_sf"/>
</dbReference>
<gene>
    <name evidence="6" type="ORF">CA12_28650</name>
</gene>
<protein>
    <submittedName>
        <fullName evidence="6">Cytochrome c</fullName>
    </submittedName>
</protein>
<dbReference type="AlphaFoldDB" id="A0A517PBJ9"/>
<keyword evidence="2 4" id="KW-0479">Metal-binding</keyword>
<dbReference type="NCBIfam" id="NF040606">
    <property type="entry name" value="CytoC_perox"/>
    <property type="match status" value="1"/>
</dbReference>
<dbReference type="GO" id="GO:0004130">
    <property type="term" value="F:cytochrome-c peroxidase activity"/>
    <property type="evidence" value="ECO:0007669"/>
    <property type="project" value="TreeGrafter"/>
</dbReference>
<keyword evidence="1 4" id="KW-0349">Heme</keyword>
<keyword evidence="3 4" id="KW-0408">Iron</keyword>
<name>A0A517PBJ9_9PLAN</name>
<dbReference type="InterPro" id="IPR009056">
    <property type="entry name" value="Cyt_c-like_dom"/>
</dbReference>
<evidence type="ECO:0000259" key="5">
    <source>
        <dbReference type="PROSITE" id="PS51007"/>
    </source>
</evidence>
<dbReference type="InterPro" id="IPR047758">
    <property type="entry name" value="CytoC_perox"/>
</dbReference>
<evidence type="ECO:0000256" key="2">
    <source>
        <dbReference type="ARBA" id="ARBA00022723"/>
    </source>
</evidence>
<sequence length="552" mass="59748">MRLPQGWDEELRNQFYHTPQGSLLFPYEWFLSLEAEESGENRDVRRFAHPDHLERYGLIPPDGRNALNPDGLPIGFAVEPGPTAAGIDTSLSADLERASPGERWVGLTCAACHTADATVRGRSVRLDGAPARFDFDSFYRDFAAAVQKTLYDPARFERFADQIVGPVAEGPAGATADVARAKLRVAFAERAAAVAGEAALRRPALESGFGRVDALTQIVNSIAARDQQTPANLRAPAAPTSYPPLWLTPRLEFVQWNPIAANPLARNGGQTLGVFGRAALAGPADGLFDSSVRLHDLHNIETWVRDLEPPAWDESIMGEIDRPAADLGRGLYERHCVGCHALPPYPQTDPAENSFGKSFIPIKRVDYREVGTDPAYVESLVGRLVLTSPATAPLVDGEGVVAAPAYFSRTVGAVLSRAMAEAGLTPEERADMIGYRLRPGPAGLPVPYTPPSLTDVKAGPLPGVWATGPYLHNGSVPTVEDLLKPPADRRKVFWTGARELDLERLGYVSEDAPGRFRFDTELLGNGNGGHEYPPGGLAPDDRSDLIEFLKTL</sequence>
<dbReference type="Pfam" id="PF21419">
    <property type="entry name" value="RoxA-like_Cyt-c"/>
    <property type="match status" value="1"/>
</dbReference>
<dbReference type="GO" id="GO:0020037">
    <property type="term" value="F:heme binding"/>
    <property type="evidence" value="ECO:0007669"/>
    <property type="project" value="InterPro"/>
</dbReference>
<dbReference type="SUPFAM" id="SSF46626">
    <property type="entry name" value="Cytochrome c"/>
    <property type="match status" value="1"/>
</dbReference>
<evidence type="ECO:0000256" key="4">
    <source>
        <dbReference type="PROSITE-ProRule" id="PRU00433"/>
    </source>
</evidence>
<feature type="domain" description="Cytochrome c" evidence="5">
    <location>
        <begin position="323"/>
        <end position="552"/>
    </location>
</feature>